<feature type="transmembrane region" description="Helical" evidence="21">
    <location>
        <begin position="187"/>
        <end position="207"/>
    </location>
</feature>
<comment type="pathway">
    <text evidence="2">Cell wall biogenesis; peptidoglycan biosynthesis.</text>
</comment>
<feature type="transmembrane region" description="Helical" evidence="21">
    <location>
        <begin position="44"/>
        <end position="63"/>
    </location>
</feature>
<dbReference type="GO" id="GO:0032153">
    <property type="term" value="C:cell division site"/>
    <property type="evidence" value="ECO:0007669"/>
    <property type="project" value="TreeGrafter"/>
</dbReference>
<evidence type="ECO:0000256" key="21">
    <source>
        <dbReference type="SAM" id="Phobius"/>
    </source>
</evidence>
<keyword evidence="23" id="KW-1185">Reference proteome</keyword>
<feature type="transmembrane region" description="Helical" evidence="21">
    <location>
        <begin position="272"/>
        <end position="292"/>
    </location>
</feature>
<evidence type="ECO:0000256" key="2">
    <source>
        <dbReference type="ARBA" id="ARBA00004752"/>
    </source>
</evidence>
<dbReference type="EC" id="2.4.99.28" evidence="19"/>
<feature type="transmembrane region" description="Helical" evidence="21">
    <location>
        <begin position="334"/>
        <end position="359"/>
    </location>
</feature>
<evidence type="ECO:0000256" key="18">
    <source>
        <dbReference type="ARBA" id="ARBA00041418"/>
    </source>
</evidence>
<keyword evidence="9" id="KW-0573">Peptidoglycan synthesis</keyword>
<dbReference type="GO" id="GO:0008955">
    <property type="term" value="F:peptidoglycan glycosyltransferase activity"/>
    <property type="evidence" value="ECO:0007669"/>
    <property type="project" value="UniProtKB-EC"/>
</dbReference>
<name>A0A1H5X0B0_9BACT</name>
<dbReference type="PANTHER" id="PTHR30474">
    <property type="entry name" value="CELL CYCLE PROTEIN"/>
    <property type="match status" value="1"/>
</dbReference>
<evidence type="ECO:0000256" key="1">
    <source>
        <dbReference type="ARBA" id="ARBA00004651"/>
    </source>
</evidence>
<feature type="transmembrane region" description="Helical" evidence="21">
    <location>
        <begin position="304"/>
        <end position="328"/>
    </location>
</feature>
<evidence type="ECO:0000256" key="14">
    <source>
        <dbReference type="ARBA" id="ARBA00032370"/>
    </source>
</evidence>
<gene>
    <name evidence="22" type="ORF">SAMN05421819_1808</name>
</gene>
<accession>A0A1H5X0B0</accession>
<feature type="transmembrane region" description="Helical" evidence="21">
    <location>
        <begin position="75"/>
        <end position="96"/>
    </location>
</feature>
<evidence type="ECO:0000256" key="8">
    <source>
        <dbReference type="ARBA" id="ARBA00022960"/>
    </source>
</evidence>
<dbReference type="GO" id="GO:0071555">
    <property type="term" value="P:cell wall organization"/>
    <property type="evidence" value="ECO:0007669"/>
    <property type="project" value="UniProtKB-KW"/>
</dbReference>
<comment type="subcellular location">
    <subcellularLocation>
        <location evidence="1">Cell membrane</location>
        <topology evidence="1">Multi-pass membrane protein</topology>
    </subcellularLocation>
</comment>
<reference evidence="22 23" key="1">
    <citation type="submission" date="2016-10" db="EMBL/GenBank/DDBJ databases">
        <authorList>
            <person name="de Groot N.N."/>
        </authorList>
    </citation>
    <scope>NUCLEOTIDE SEQUENCE [LARGE SCALE GENOMIC DNA]</scope>
    <source>
        <strain evidence="22 23">DSM 22489</strain>
    </source>
</reference>
<evidence type="ECO:0000256" key="7">
    <source>
        <dbReference type="ARBA" id="ARBA00022692"/>
    </source>
</evidence>
<evidence type="ECO:0000256" key="20">
    <source>
        <dbReference type="ARBA" id="ARBA00049902"/>
    </source>
</evidence>
<keyword evidence="7 21" id="KW-0812">Transmembrane</keyword>
<keyword evidence="3" id="KW-1003">Cell membrane</keyword>
<evidence type="ECO:0000256" key="9">
    <source>
        <dbReference type="ARBA" id="ARBA00022984"/>
    </source>
</evidence>
<evidence type="ECO:0000256" key="5">
    <source>
        <dbReference type="ARBA" id="ARBA00022676"/>
    </source>
</evidence>
<comment type="catalytic activity">
    <reaction evidence="20">
        <text>[GlcNAc-(1-&gt;4)-Mur2Ac(oyl-L-Ala-gamma-D-Glu-L-Lys-D-Ala-D-Ala)](n)-di-trans,octa-cis-undecaprenyl diphosphate + beta-D-GlcNAc-(1-&gt;4)-Mur2Ac(oyl-L-Ala-gamma-D-Glu-L-Lys-D-Ala-D-Ala)-di-trans,octa-cis-undecaprenyl diphosphate = [GlcNAc-(1-&gt;4)-Mur2Ac(oyl-L-Ala-gamma-D-Glu-L-Lys-D-Ala-D-Ala)](n+1)-di-trans,octa-cis-undecaprenyl diphosphate + di-trans,octa-cis-undecaprenyl diphosphate + H(+)</text>
        <dbReference type="Rhea" id="RHEA:23708"/>
        <dbReference type="Rhea" id="RHEA-COMP:9602"/>
        <dbReference type="Rhea" id="RHEA-COMP:9603"/>
        <dbReference type="ChEBI" id="CHEBI:15378"/>
        <dbReference type="ChEBI" id="CHEBI:58405"/>
        <dbReference type="ChEBI" id="CHEBI:60033"/>
        <dbReference type="ChEBI" id="CHEBI:78435"/>
        <dbReference type="EC" id="2.4.99.28"/>
    </reaction>
</comment>
<dbReference type="InterPro" id="IPR001182">
    <property type="entry name" value="FtsW/RodA"/>
</dbReference>
<keyword evidence="12" id="KW-0131">Cell cycle</keyword>
<protein>
    <recommendedName>
        <fullName evidence="17">Probable peptidoglycan glycosyltransferase FtsW</fullName>
        <ecNumber evidence="19">2.4.99.28</ecNumber>
    </recommendedName>
    <alternativeName>
        <fullName evidence="18">Cell division protein FtsW</fullName>
    </alternativeName>
    <alternativeName>
        <fullName evidence="15">Cell wall polymerase</fullName>
    </alternativeName>
    <alternativeName>
        <fullName evidence="14">Peptidoglycan polymerase</fullName>
    </alternativeName>
</protein>
<keyword evidence="5" id="KW-0328">Glycosyltransferase</keyword>
<evidence type="ECO:0000313" key="23">
    <source>
        <dbReference type="Proteomes" id="UP000236728"/>
    </source>
</evidence>
<evidence type="ECO:0000256" key="16">
    <source>
        <dbReference type="ARBA" id="ARBA00038053"/>
    </source>
</evidence>
<sequence length="364" mass="39988">MAKRVGADKWLFGTVLLLVLFGLVSVFSASAVMAQATMGSPYAFVIKQAAYVTVGMVILFVLMRVDYRKYNNPRIIFPAMAITGILLLLVFFMHGMNGAHRWVRFAGGFTLEPSELAKPMTVLFLAWWLQTRLHQIDNVKDTILPAVLPPLLFIALILKEPDLGTALVCAAVMMMMLYLAGMQMKWIGVALAVAAPVLYWMLFHVAFRRKRMLVFLDPESDPKGAGFHILQSLIAVGSGGVRGRGLMEGVQKLFYLPEPHTDFIFANICEELGMIGGLCVLAAFCILGYRGLRTAFLSRDPFARFLAFGLTSVLLVQAFFNMSVVLALLPTKGIPLPFISSGGTSVLVTLATMGVLLNVTREVE</sequence>
<dbReference type="Pfam" id="PF01098">
    <property type="entry name" value="FTSW_RODA_SPOVE"/>
    <property type="match status" value="1"/>
</dbReference>
<dbReference type="GO" id="GO:0015648">
    <property type="term" value="F:lipid-linked peptidoglycan transporter activity"/>
    <property type="evidence" value="ECO:0007669"/>
    <property type="project" value="TreeGrafter"/>
</dbReference>
<dbReference type="EMBL" id="FNVA01000002">
    <property type="protein sequence ID" value="SEG04810.1"/>
    <property type="molecule type" value="Genomic_DNA"/>
</dbReference>
<dbReference type="NCBIfam" id="TIGR02614">
    <property type="entry name" value="ftsW"/>
    <property type="match status" value="1"/>
</dbReference>
<keyword evidence="4 22" id="KW-0132">Cell division</keyword>
<keyword evidence="6" id="KW-0808">Transferase</keyword>
<dbReference type="GO" id="GO:0008360">
    <property type="term" value="P:regulation of cell shape"/>
    <property type="evidence" value="ECO:0007669"/>
    <property type="project" value="UniProtKB-KW"/>
</dbReference>
<evidence type="ECO:0000256" key="15">
    <source>
        <dbReference type="ARBA" id="ARBA00033270"/>
    </source>
</evidence>
<dbReference type="RefSeq" id="WP_103932683.1">
    <property type="nucleotide sequence ID" value="NZ_FNVA01000002.1"/>
</dbReference>
<proteinExistence type="inferred from homology"/>
<dbReference type="AlphaFoldDB" id="A0A1H5X0B0"/>
<dbReference type="GO" id="GO:0009252">
    <property type="term" value="P:peptidoglycan biosynthetic process"/>
    <property type="evidence" value="ECO:0007669"/>
    <property type="project" value="UniProtKB-KW"/>
</dbReference>
<evidence type="ECO:0000256" key="4">
    <source>
        <dbReference type="ARBA" id="ARBA00022618"/>
    </source>
</evidence>
<evidence type="ECO:0000256" key="12">
    <source>
        <dbReference type="ARBA" id="ARBA00023306"/>
    </source>
</evidence>
<evidence type="ECO:0000256" key="19">
    <source>
        <dbReference type="ARBA" id="ARBA00044770"/>
    </source>
</evidence>
<keyword evidence="10 21" id="KW-1133">Transmembrane helix</keyword>
<evidence type="ECO:0000313" key="22">
    <source>
        <dbReference type="EMBL" id="SEG04810.1"/>
    </source>
</evidence>
<comment type="similarity">
    <text evidence="16">Belongs to the SEDS family. FtsW subfamily.</text>
</comment>
<evidence type="ECO:0000256" key="3">
    <source>
        <dbReference type="ARBA" id="ARBA00022475"/>
    </source>
</evidence>
<dbReference type="InterPro" id="IPR013437">
    <property type="entry name" value="FtsW"/>
</dbReference>
<dbReference type="Proteomes" id="UP000236728">
    <property type="component" value="Unassembled WGS sequence"/>
</dbReference>
<dbReference type="GO" id="GO:0051301">
    <property type="term" value="P:cell division"/>
    <property type="evidence" value="ECO:0007669"/>
    <property type="project" value="UniProtKB-KW"/>
</dbReference>
<evidence type="ECO:0000256" key="11">
    <source>
        <dbReference type="ARBA" id="ARBA00023136"/>
    </source>
</evidence>
<evidence type="ECO:0000256" key="6">
    <source>
        <dbReference type="ARBA" id="ARBA00022679"/>
    </source>
</evidence>
<keyword evidence="8" id="KW-0133">Cell shape</keyword>
<organism evidence="22 23">
    <name type="scientific">Bryocella elongata</name>
    <dbReference type="NCBI Taxonomy" id="863522"/>
    <lineage>
        <taxon>Bacteria</taxon>
        <taxon>Pseudomonadati</taxon>
        <taxon>Acidobacteriota</taxon>
        <taxon>Terriglobia</taxon>
        <taxon>Terriglobales</taxon>
        <taxon>Acidobacteriaceae</taxon>
        <taxon>Bryocella</taxon>
    </lineage>
</organism>
<evidence type="ECO:0000256" key="13">
    <source>
        <dbReference type="ARBA" id="ARBA00023316"/>
    </source>
</evidence>
<dbReference type="PANTHER" id="PTHR30474:SF2">
    <property type="entry name" value="PEPTIDOGLYCAN GLYCOSYLTRANSFERASE FTSW-RELATED"/>
    <property type="match status" value="1"/>
</dbReference>
<dbReference type="GO" id="GO:0005886">
    <property type="term" value="C:plasma membrane"/>
    <property type="evidence" value="ECO:0007669"/>
    <property type="project" value="UniProtKB-SubCell"/>
</dbReference>
<keyword evidence="11 21" id="KW-0472">Membrane</keyword>
<evidence type="ECO:0000256" key="17">
    <source>
        <dbReference type="ARBA" id="ARBA00041185"/>
    </source>
</evidence>
<evidence type="ECO:0000256" key="10">
    <source>
        <dbReference type="ARBA" id="ARBA00022989"/>
    </source>
</evidence>
<feature type="transmembrane region" description="Helical" evidence="21">
    <location>
        <begin position="164"/>
        <end position="180"/>
    </location>
</feature>
<dbReference type="OrthoDB" id="9812661at2"/>
<keyword evidence="13" id="KW-0961">Cell wall biogenesis/degradation</keyword>